<evidence type="ECO:0000259" key="3">
    <source>
        <dbReference type="PROSITE" id="PS50042"/>
    </source>
</evidence>
<feature type="domain" description="Cyclic nucleotide-binding" evidence="3">
    <location>
        <begin position="125"/>
        <end position="167"/>
    </location>
</feature>
<dbReference type="InterPro" id="IPR000595">
    <property type="entry name" value="cNMP-bd_dom"/>
</dbReference>
<evidence type="ECO:0000313" key="4">
    <source>
        <dbReference type="EMBL" id="CDW84448.1"/>
    </source>
</evidence>
<feature type="compositionally biased region" description="Polar residues" evidence="2">
    <location>
        <begin position="384"/>
        <end position="405"/>
    </location>
</feature>
<keyword evidence="5" id="KW-1185">Reference proteome</keyword>
<feature type="coiled-coil region" evidence="1">
    <location>
        <begin position="429"/>
        <end position="480"/>
    </location>
</feature>
<evidence type="ECO:0000313" key="5">
    <source>
        <dbReference type="Proteomes" id="UP000039865"/>
    </source>
</evidence>
<dbReference type="Proteomes" id="UP000039865">
    <property type="component" value="Unassembled WGS sequence"/>
</dbReference>
<dbReference type="EMBL" id="CCKQ01012809">
    <property type="protein sequence ID" value="CDW84448.1"/>
    <property type="molecule type" value="Genomic_DNA"/>
</dbReference>
<dbReference type="Gene3D" id="2.60.120.10">
    <property type="entry name" value="Jelly Rolls"/>
    <property type="match status" value="1"/>
</dbReference>
<dbReference type="InParanoid" id="A0A078AUC4"/>
<protein>
    <recommendedName>
        <fullName evidence="3">Cyclic nucleotide-binding domain-containing protein</fullName>
    </recommendedName>
</protein>
<proteinExistence type="predicted"/>
<dbReference type="PROSITE" id="PS50042">
    <property type="entry name" value="CNMP_BINDING_3"/>
    <property type="match status" value="1"/>
</dbReference>
<feature type="compositionally biased region" description="Polar residues" evidence="2">
    <location>
        <begin position="781"/>
        <end position="792"/>
    </location>
</feature>
<gene>
    <name evidence="4" type="primary">Contig3956.g4229</name>
    <name evidence="4" type="ORF">STYLEM_13511</name>
</gene>
<dbReference type="InterPro" id="IPR018490">
    <property type="entry name" value="cNMP-bd_dom_sf"/>
</dbReference>
<dbReference type="InterPro" id="IPR014710">
    <property type="entry name" value="RmlC-like_jellyroll"/>
</dbReference>
<keyword evidence="1" id="KW-0175">Coiled coil</keyword>
<accession>A0A078AUC4</accession>
<sequence>MIIQILKKNAESRTQVDLMTVMPLVKEQKFFQMHRIQGKDLNDVCELLTYEYFPQGSIISNYNGQVDIMMDYKKRAISNDNDFKEFITDLELSFQKAQDIRQSFSNFDPSKVNQTCQVAVHQYLKGQLFGTQSIIKDQRQYKRPYQAVAAVDTHIGVFSKKSFERILDRIHKKFVQKEINFLKNVEQFAGLIKDGELEVKKHVYEPKSSNKEYELLHNPTLTKKFNNNFMKVQGFKISNEISVAIYQILIFMQLFVLGSGKMIGDDESIRGSKYLTTVICNTQDSKVFQMKKDSDEAWQSILSESAEISKKMQNIYLQKIQRSKEVTNALKDNSEIKLMCDSLMKEMLWAQVPQTIKYYEIKKNQQQQIQAQNQQNQDHGYGNQVETSQDRNNSTQFTSNSNYNNSVKLGTGTSILSKLKRHIDQFDGQQSHRRNFSQMQQQYNSLNENFRYSENEYFNQNQAKNNKNEAINKSLDLKQNPLKNARFLEKKTLEMSINFNQKFMNRITSKHTQASLTKVNQTFKFENEKIESMTQKDKINQTMKDLQIENFNPDSILQSRPQSHAEKYKNHPQVIMQPKLKSILSHKEEPYSNINPLQPQVTQRNTTMNNTTTDRSRQQASTFYRTQSAISNYNSKRRKDQFKTHRQLQKVVENFDVVQNYALKELAIPNNFNNVVSRSINKPGQSYFYQNQAYTMSSKNKDKKKYHEMEFINQQLKSFHSSTGNQSSSPYMIQRLNLGMKTGDASNIQSAKLTVKDKFQKVTQQLSFDRGETIRQSNKFLKEQPSNVSNSIPIRKDKRKQAEEEYEYFKSRIQKPY</sequence>
<feature type="region of interest" description="Disordered" evidence="2">
    <location>
        <begin position="369"/>
        <end position="405"/>
    </location>
</feature>
<evidence type="ECO:0000256" key="1">
    <source>
        <dbReference type="SAM" id="Coils"/>
    </source>
</evidence>
<evidence type="ECO:0000256" key="2">
    <source>
        <dbReference type="SAM" id="MobiDB-lite"/>
    </source>
</evidence>
<dbReference type="AlphaFoldDB" id="A0A078AUC4"/>
<name>A0A078AUC4_STYLE</name>
<dbReference type="SUPFAM" id="SSF51206">
    <property type="entry name" value="cAMP-binding domain-like"/>
    <property type="match status" value="1"/>
</dbReference>
<feature type="region of interest" description="Disordered" evidence="2">
    <location>
        <begin position="781"/>
        <end position="801"/>
    </location>
</feature>
<reference evidence="4 5" key="1">
    <citation type="submission" date="2014-06" db="EMBL/GenBank/DDBJ databases">
        <authorList>
            <person name="Swart Estienne"/>
        </authorList>
    </citation>
    <scope>NUCLEOTIDE SEQUENCE [LARGE SCALE GENOMIC DNA]</scope>
    <source>
        <strain evidence="4 5">130c</strain>
    </source>
</reference>
<organism evidence="4 5">
    <name type="scientific">Stylonychia lemnae</name>
    <name type="common">Ciliate</name>
    <dbReference type="NCBI Taxonomy" id="5949"/>
    <lineage>
        <taxon>Eukaryota</taxon>
        <taxon>Sar</taxon>
        <taxon>Alveolata</taxon>
        <taxon>Ciliophora</taxon>
        <taxon>Intramacronucleata</taxon>
        <taxon>Spirotrichea</taxon>
        <taxon>Stichotrichia</taxon>
        <taxon>Sporadotrichida</taxon>
        <taxon>Oxytrichidae</taxon>
        <taxon>Stylonychinae</taxon>
        <taxon>Stylonychia</taxon>
    </lineage>
</organism>